<dbReference type="Proteomes" id="UP000733858">
    <property type="component" value="Unassembled WGS sequence"/>
</dbReference>
<dbReference type="EMBL" id="JAILYJ010000024">
    <property type="protein sequence ID" value="MBY4633121.1"/>
    <property type="molecule type" value="Genomic_DNA"/>
</dbReference>
<evidence type="ECO:0000313" key="1">
    <source>
        <dbReference type="EMBL" id="MBY4633121.1"/>
    </source>
</evidence>
<comment type="caution">
    <text evidence="1">The sequence shown here is derived from an EMBL/GenBank/DDBJ whole genome shotgun (WGS) entry which is preliminary data.</text>
</comment>
<evidence type="ECO:0000313" key="2">
    <source>
        <dbReference type="Proteomes" id="UP000733858"/>
    </source>
</evidence>
<keyword evidence="2" id="KW-1185">Reference proteome</keyword>
<protein>
    <submittedName>
        <fullName evidence="1">Uncharacterized protein</fullName>
    </submittedName>
</protein>
<organism evidence="1 2">
    <name type="scientific">Rhizobium croatiense</name>
    <dbReference type="NCBI Taxonomy" id="2867516"/>
    <lineage>
        <taxon>Bacteria</taxon>
        <taxon>Pseudomonadati</taxon>
        <taxon>Pseudomonadota</taxon>
        <taxon>Alphaproteobacteria</taxon>
        <taxon>Hyphomicrobiales</taxon>
        <taxon>Rhizobiaceae</taxon>
        <taxon>Rhizobium/Agrobacterium group</taxon>
        <taxon>Rhizobium</taxon>
    </lineage>
</organism>
<name>A0ABS7M8C6_9HYPH</name>
<accession>A0ABS7M8C6</accession>
<feature type="non-terminal residue" evidence="1">
    <location>
        <position position="1"/>
    </location>
</feature>
<dbReference type="RefSeq" id="WP_207900914.1">
    <property type="nucleotide sequence ID" value="NZ_JAILYI010000017.1"/>
</dbReference>
<reference evidence="1 2" key="1">
    <citation type="submission" date="2021-08" db="EMBL/GenBank/DDBJ databases">
        <title>Rhizobium croatiense sp. nov. and Rhizobium redzepovicii sp. nov., two new species isolated from nodules of Phaseolus vulgaris in Croatia.</title>
        <authorList>
            <person name="Rajnovic I."/>
            <person name="Ramirez-Bahena M.H."/>
            <person name="Kajic S."/>
            <person name="Igual M.J."/>
            <person name="Peix A."/>
            <person name="Velazquez E."/>
            <person name="Sikora S."/>
        </authorList>
    </citation>
    <scope>NUCLEOTIDE SEQUENCE [LARGE SCALE GENOMIC DNA]</scope>
    <source>
        <strain evidence="1 2">13T</strain>
    </source>
</reference>
<proteinExistence type="predicted"/>
<sequence>PDENSVAGHFFHPLVSTYFGGHLMPKLTQLQKVRGKSRLRSFRKHCLFLEAQAVFRHAINQVPVLRHSLTQLTQLHRQNCIRWNSTTAQCGH</sequence>
<gene>
    <name evidence="1" type="ORF">K6M89_28040</name>
</gene>